<dbReference type="EMBL" id="BMOL01000006">
    <property type="protein sequence ID" value="GGL79713.1"/>
    <property type="molecule type" value="Genomic_DNA"/>
</dbReference>
<evidence type="ECO:0000313" key="3">
    <source>
        <dbReference type="Proteomes" id="UP000639973"/>
    </source>
</evidence>
<protein>
    <submittedName>
        <fullName evidence="2">Uncharacterized protein</fullName>
    </submittedName>
</protein>
<evidence type="ECO:0000313" key="2">
    <source>
        <dbReference type="EMBL" id="GGL79713.1"/>
    </source>
</evidence>
<proteinExistence type="predicted"/>
<dbReference type="Proteomes" id="UP000639973">
    <property type="component" value="Unassembled WGS sequence"/>
</dbReference>
<evidence type="ECO:0000256" key="1">
    <source>
        <dbReference type="SAM" id="MobiDB-lite"/>
    </source>
</evidence>
<reference evidence="3" key="1">
    <citation type="journal article" date="2019" name="Int. J. Syst. Evol. Microbiol.">
        <title>The Global Catalogue of Microorganisms (GCM) 10K type strain sequencing project: providing services to taxonomists for standard genome sequencing and annotation.</title>
        <authorList>
            <consortium name="The Broad Institute Genomics Platform"/>
            <consortium name="The Broad Institute Genome Sequencing Center for Infectious Disease"/>
            <person name="Wu L."/>
            <person name="Ma J."/>
        </authorList>
    </citation>
    <scope>NUCLEOTIDE SEQUENCE [LARGE SCALE GENOMIC DNA]</scope>
    <source>
        <strain evidence="3">JCM 15442</strain>
    </source>
</reference>
<accession>A0ABQ2G7S0</accession>
<gene>
    <name evidence="2" type="ORF">GCM10010840_17000</name>
</gene>
<organism evidence="2 3">
    <name type="scientific">Deinococcus aerolatus</name>
    <dbReference type="NCBI Taxonomy" id="522487"/>
    <lineage>
        <taxon>Bacteria</taxon>
        <taxon>Thermotogati</taxon>
        <taxon>Deinococcota</taxon>
        <taxon>Deinococci</taxon>
        <taxon>Deinococcales</taxon>
        <taxon>Deinococcaceae</taxon>
        <taxon>Deinococcus</taxon>
    </lineage>
</organism>
<comment type="caution">
    <text evidence="2">The sequence shown here is derived from an EMBL/GenBank/DDBJ whole genome shotgun (WGS) entry which is preliminary data.</text>
</comment>
<keyword evidence="3" id="KW-1185">Reference proteome</keyword>
<name>A0ABQ2G7S0_9DEIO</name>
<sequence length="88" mass="9194">MRPGPGQSAQGKTNVPPSLFQANGKRGGTLTLPLASSPQSFNYFAVLDNTSPGTQCAGLLYPTPGPERSVCCEACRSRMETCCSPTIS</sequence>
<feature type="compositionally biased region" description="Polar residues" evidence="1">
    <location>
        <begin position="7"/>
        <end position="16"/>
    </location>
</feature>
<feature type="region of interest" description="Disordered" evidence="1">
    <location>
        <begin position="1"/>
        <end position="27"/>
    </location>
</feature>